<feature type="transmembrane region" description="Helical" evidence="1">
    <location>
        <begin position="21"/>
        <end position="40"/>
    </location>
</feature>
<accession>A0A517TUJ1</accession>
<dbReference type="SUPFAM" id="SSF46565">
    <property type="entry name" value="Chaperone J-domain"/>
    <property type="match status" value="1"/>
</dbReference>
<keyword evidence="1" id="KW-0812">Transmembrane</keyword>
<organism evidence="2 3">
    <name type="scientific">Lacipirellula limnantheis</name>
    <dbReference type="NCBI Taxonomy" id="2528024"/>
    <lineage>
        <taxon>Bacteria</taxon>
        <taxon>Pseudomonadati</taxon>
        <taxon>Planctomycetota</taxon>
        <taxon>Planctomycetia</taxon>
        <taxon>Pirellulales</taxon>
        <taxon>Lacipirellulaceae</taxon>
        <taxon>Lacipirellula</taxon>
    </lineage>
</organism>
<evidence type="ECO:0000313" key="3">
    <source>
        <dbReference type="Proteomes" id="UP000317909"/>
    </source>
</evidence>
<dbReference type="Gene3D" id="1.10.287.110">
    <property type="entry name" value="DnaJ domain"/>
    <property type="match status" value="1"/>
</dbReference>
<keyword evidence="3" id="KW-1185">Reference proteome</keyword>
<reference evidence="2 3" key="1">
    <citation type="submission" date="2019-02" db="EMBL/GenBank/DDBJ databases">
        <title>Deep-cultivation of Planctomycetes and their phenomic and genomic characterization uncovers novel biology.</title>
        <authorList>
            <person name="Wiegand S."/>
            <person name="Jogler M."/>
            <person name="Boedeker C."/>
            <person name="Pinto D."/>
            <person name="Vollmers J."/>
            <person name="Rivas-Marin E."/>
            <person name="Kohn T."/>
            <person name="Peeters S.H."/>
            <person name="Heuer A."/>
            <person name="Rast P."/>
            <person name="Oberbeckmann S."/>
            <person name="Bunk B."/>
            <person name="Jeske O."/>
            <person name="Meyerdierks A."/>
            <person name="Storesund J.E."/>
            <person name="Kallscheuer N."/>
            <person name="Luecker S."/>
            <person name="Lage O.M."/>
            <person name="Pohl T."/>
            <person name="Merkel B.J."/>
            <person name="Hornburger P."/>
            <person name="Mueller R.-W."/>
            <person name="Bruemmer F."/>
            <person name="Labrenz M."/>
            <person name="Spormann A.M."/>
            <person name="Op den Camp H."/>
            <person name="Overmann J."/>
            <person name="Amann R."/>
            <person name="Jetten M.S.M."/>
            <person name="Mascher T."/>
            <person name="Medema M.H."/>
            <person name="Devos D.P."/>
            <person name="Kaster A.-K."/>
            <person name="Ovreas L."/>
            <person name="Rohde M."/>
            <person name="Galperin M.Y."/>
            <person name="Jogler C."/>
        </authorList>
    </citation>
    <scope>NUCLEOTIDE SEQUENCE [LARGE SCALE GENOMIC DNA]</scope>
    <source>
        <strain evidence="2 3">I41</strain>
    </source>
</reference>
<dbReference type="InterPro" id="IPR001623">
    <property type="entry name" value="DnaJ_domain"/>
</dbReference>
<evidence type="ECO:0000256" key="1">
    <source>
        <dbReference type="SAM" id="Phobius"/>
    </source>
</evidence>
<dbReference type="EMBL" id="CP036339">
    <property type="protein sequence ID" value="QDT72028.1"/>
    <property type="molecule type" value="Genomic_DNA"/>
</dbReference>
<gene>
    <name evidence="2" type="ORF">I41_11930</name>
</gene>
<dbReference type="CDD" id="cd06257">
    <property type="entry name" value="DnaJ"/>
    <property type="match status" value="1"/>
</dbReference>
<sequence>MRVGVSSASPNHDCVAEWNDAIPASVFGGVFVLGIVNLGFQRQVTGRFYATSVQRVRASVAATTTLLQSTADFPERGGGSNAKDTCVPIDSLLQLAVAPDIPQPLVRDSGALVALVLFCTIALGVPLLGNMLMVSDIRRYLRSLRRTLVAVSHAVTPGIPYWARRQRPPCLETLGLQLPCTEEQVLAAYRQKVKELHPDKGGSLQKFLQLQKHYEQAMYLVRAKPNASSASVK</sequence>
<keyword evidence="1" id="KW-1133">Transmembrane helix</keyword>
<dbReference type="Proteomes" id="UP000317909">
    <property type="component" value="Chromosome"/>
</dbReference>
<dbReference type="KEGG" id="llh:I41_11930"/>
<protein>
    <submittedName>
        <fullName evidence="2">DnaJ domain protein</fullName>
    </submittedName>
</protein>
<feature type="transmembrane region" description="Helical" evidence="1">
    <location>
        <begin position="111"/>
        <end position="134"/>
    </location>
</feature>
<proteinExistence type="predicted"/>
<keyword evidence="1" id="KW-0472">Membrane</keyword>
<name>A0A517TUJ1_9BACT</name>
<dbReference type="AlphaFoldDB" id="A0A517TUJ1"/>
<dbReference type="InterPro" id="IPR036869">
    <property type="entry name" value="J_dom_sf"/>
</dbReference>
<evidence type="ECO:0000313" key="2">
    <source>
        <dbReference type="EMBL" id="QDT72028.1"/>
    </source>
</evidence>